<dbReference type="OrthoDB" id="26750at2"/>
<keyword evidence="3" id="KW-1185">Reference proteome</keyword>
<accession>A0A2K8UFL1</accession>
<sequence length="190" mass="21024">MASSLRRTFVSLDDYFALDRDAAPRCEYRNGEVFCMGGAQPEHNTICVNLLTELRTGLRERGCRPFPSDQRVKVNAGSPYLYPDLSVACDPRYVTINGLRTLQNPVLIIEVLSPSTAADDRGAKFLQYQTIDTLTDYVLVDSTAIAVLHYRRRGSWWQPLLIEDPGSVLALDTIGLALPLAAIYLDSGVG</sequence>
<evidence type="ECO:0000313" key="3">
    <source>
        <dbReference type="Proteomes" id="UP000232638"/>
    </source>
</evidence>
<dbReference type="InterPro" id="IPR011335">
    <property type="entry name" value="Restrct_endonuc-II-like"/>
</dbReference>
<reference evidence="2 3" key="1">
    <citation type="submission" date="2017-03" db="EMBL/GenBank/DDBJ databases">
        <title>Complete genome sequence of Candidatus 'Thiodictyon syntrophicum' sp. nov. strain Cad16T, a photolithoautotroph purple sulfur bacterium isolated from an alpine meromictic lake.</title>
        <authorList>
            <person name="Luedin S.M."/>
            <person name="Pothier J.F."/>
            <person name="Danza F."/>
            <person name="Storelli N."/>
            <person name="Wittwer M."/>
            <person name="Tonolla M."/>
        </authorList>
    </citation>
    <scope>NUCLEOTIDE SEQUENCE [LARGE SCALE GENOMIC DNA]</scope>
    <source>
        <strain evidence="2 3">Cad16T</strain>
    </source>
</reference>
<evidence type="ECO:0000313" key="2">
    <source>
        <dbReference type="EMBL" id="AUB84342.1"/>
    </source>
</evidence>
<dbReference type="Pfam" id="PF05685">
    <property type="entry name" value="Uma2"/>
    <property type="match status" value="1"/>
</dbReference>
<dbReference type="AlphaFoldDB" id="A0A2K8UFL1"/>
<organism evidence="2 3">
    <name type="scientific">Candidatus Thiodictyon syntrophicum</name>
    <dbReference type="NCBI Taxonomy" id="1166950"/>
    <lineage>
        <taxon>Bacteria</taxon>
        <taxon>Pseudomonadati</taxon>
        <taxon>Pseudomonadota</taxon>
        <taxon>Gammaproteobacteria</taxon>
        <taxon>Chromatiales</taxon>
        <taxon>Chromatiaceae</taxon>
        <taxon>Thiodictyon</taxon>
    </lineage>
</organism>
<dbReference type="Proteomes" id="UP000232638">
    <property type="component" value="Chromosome"/>
</dbReference>
<name>A0A2K8UFL1_9GAMM</name>
<dbReference type="Gene3D" id="3.90.1570.10">
    <property type="entry name" value="tt1808, chain A"/>
    <property type="match status" value="1"/>
</dbReference>
<dbReference type="KEGG" id="tsy:THSYN_27675"/>
<dbReference type="PANTHER" id="PTHR36558">
    <property type="entry name" value="GLR1098 PROTEIN"/>
    <property type="match status" value="1"/>
</dbReference>
<dbReference type="CDD" id="cd06260">
    <property type="entry name" value="DUF820-like"/>
    <property type="match status" value="1"/>
</dbReference>
<dbReference type="RefSeq" id="WP_100921998.1">
    <property type="nucleotide sequence ID" value="NZ_CP020370.1"/>
</dbReference>
<proteinExistence type="predicted"/>
<dbReference type="InterPro" id="IPR012296">
    <property type="entry name" value="Nuclease_put_TT1808"/>
</dbReference>
<evidence type="ECO:0000259" key="1">
    <source>
        <dbReference type="Pfam" id="PF05685"/>
    </source>
</evidence>
<gene>
    <name evidence="2" type="ORF">THSYN_27675</name>
</gene>
<dbReference type="EMBL" id="CP020370">
    <property type="protein sequence ID" value="AUB84342.1"/>
    <property type="molecule type" value="Genomic_DNA"/>
</dbReference>
<protein>
    <recommendedName>
        <fullName evidence="1">Putative restriction endonuclease domain-containing protein</fullName>
    </recommendedName>
</protein>
<dbReference type="InterPro" id="IPR008538">
    <property type="entry name" value="Uma2"/>
</dbReference>
<feature type="domain" description="Putative restriction endonuclease" evidence="1">
    <location>
        <begin position="13"/>
        <end position="180"/>
    </location>
</feature>
<dbReference type="SUPFAM" id="SSF52980">
    <property type="entry name" value="Restriction endonuclease-like"/>
    <property type="match status" value="1"/>
</dbReference>
<dbReference type="PANTHER" id="PTHR36558:SF1">
    <property type="entry name" value="RESTRICTION ENDONUCLEASE DOMAIN-CONTAINING PROTEIN-RELATED"/>
    <property type="match status" value="1"/>
</dbReference>